<proteinExistence type="predicted"/>
<evidence type="ECO:0000313" key="2">
    <source>
        <dbReference type="Proteomes" id="UP000094329"/>
    </source>
</evidence>
<evidence type="ECO:0000313" key="1">
    <source>
        <dbReference type="EMBL" id="ODN43865.1"/>
    </source>
</evidence>
<gene>
    <name evidence="1" type="ORF">BGC07_14435</name>
</gene>
<dbReference type="EMBL" id="MDTU01000001">
    <property type="protein sequence ID" value="ODN43865.1"/>
    <property type="molecule type" value="Genomic_DNA"/>
</dbReference>
<comment type="caution">
    <text evidence="1">The sequence shown here is derived from an EMBL/GenBank/DDBJ whole genome shotgun (WGS) entry which is preliminary data.</text>
</comment>
<protein>
    <submittedName>
        <fullName evidence="1">Uncharacterized protein</fullName>
    </submittedName>
</protein>
<reference evidence="1 2" key="1">
    <citation type="submission" date="2016-08" db="EMBL/GenBank/DDBJ databases">
        <title>Draft genome sequence of Candidatus Piscirickettsia litoralis, from seawater.</title>
        <authorList>
            <person name="Wan X."/>
            <person name="Lee A.J."/>
            <person name="Hou S."/>
            <person name="Donachie S.P."/>
        </authorList>
    </citation>
    <scope>NUCLEOTIDE SEQUENCE [LARGE SCALE GENOMIC DNA]</scope>
    <source>
        <strain evidence="1 2">Y2</strain>
    </source>
</reference>
<sequence>MTNINALLKRKTSLSEDVDLLNEIYSELLENHLKKLKAGSSPDEILIAMQKGLEDNLRPSLTISHLNEKQLGYLDRKLSSMPKKLSHKNSQALLKNLAISKEEIYGEVSKEGSVTKQREAISDQANQIEWLFLNLISALRVNISDHIAGKKRK</sequence>
<name>A0ABX3A8H3_9GAMM</name>
<organism evidence="1 2">
    <name type="scientific">Piscirickettsia litoralis</name>
    <dbReference type="NCBI Taxonomy" id="1891921"/>
    <lineage>
        <taxon>Bacteria</taxon>
        <taxon>Pseudomonadati</taxon>
        <taxon>Pseudomonadota</taxon>
        <taxon>Gammaproteobacteria</taxon>
        <taxon>Thiotrichales</taxon>
        <taxon>Piscirickettsiaceae</taxon>
        <taxon>Piscirickettsia</taxon>
    </lineage>
</organism>
<accession>A0ABX3A8H3</accession>
<dbReference type="Proteomes" id="UP000094329">
    <property type="component" value="Unassembled WGS sequence"/>
</dbReference>
<dbReference type="RefSeq" id="WP_069313661.1">
    <property type="nucleotide sequence ID" value="NZ_MDTU01000001.1"/>
</dbReference>
<keyword evidence="2" id="KW-1185">Reference proteome</keyword>